<proteinExistence type="inferred from homology"/>
<keyword evidence="7" id="KW-1185">Reference proteome</keyword>
<evidence type="ECO:0000256" key="1">
    <source>
        <dbReference type="ARBA" id="ARBA00009437"/>
    </source>
</evidence>
<protein>
    <submittedName>
        <fullName evidence="6">LysR family transcriptional regulator</fullName>
    </submittedName>
</protein>
<dbReference type="InterPro" id="IPR000847">
    <property type="entry name" value="LysR_HTH_N"/>
</dbReference>
<evidence type="ECO:0000256" key="3">
    <source>
        <dbReference type="ARBA" id="ARBA00023125"/>
    </source>
</evidence>
<dbReference type="Gene3D" id="1.10.10.10">
    <property type="entry name" value="Winged helix-like DNA-binding domain superfamily/Winged helix DNA-binding domain"/>
    <property type="match status" value="1"/>
</dbReference>
<dbReference type="InterPro" id="IPR036388">
    <property type="entry name" value="WH-like_DNA-bd_sf"/>
</dbReference>
<dbReference type="PANTHER" id="PTHR30126:SF21">
    <property type="entry name" value="TRANSCRIPTIONAL REGULATOR-RELATED"/>
    <property type="match status" value="1"/>
</dbReference>
<dbReference type="RefSeq" id="WP_101345618.1">
    <property type="nucleotide sequence ID" value="NZ_PJAI02000012.1"/>
</dbReference>
<evidence type="ECO:0000313" key="7">
    <source>
        <dbReference type="Proteomes" id="UP000815846"/>
    </source>
</evidence>
<sequence>MDIELIKTFLEVKDCRHFGKAAENLYLTQAAISTRVRQLERYFGVSLFHRARNNIQLTLAGERLVPHAENMLNTLRMAKQDVALTTEQVTQISIAGTPNTWDVYIHDAISKIYLNQPQISLVAEILSREQLTRQLLERTLDVAILFDPPKVEELRIESLHMFNLVPVTTFTNVITCPSQVQRYIMIDWGTSFINWHAKAVPGISIPAIRTSTARIALDLMLQCGGSAYLPDMLAKPFIEQGKLFAIESLPIFERELFSAFHKENENEERIIEIKNLLRKEQPEAPAIMSPLV</sequence>
<evidence type="ECO:0000313" key="6">
    <source>
        <dbReference type="EMBL" id="TYK65315.1"/>
    </source>
</evidence>
<dbReference type="InterPro" id="IPR036390">
    <property type="entry name" value="WH_DNA-bd_sf"/>
</dbReference>
<dbReference type="Proteomes" id="UP000815846">
    <property type="component" value="Unassembled WGS sequence"/>
</dbReference>
<dbReference type="PROSITE" id="PS50931">
    <property type="entry name" value="HTH_LYSR"/>
    <property type="match status" value="1"/>
</dbReference>
<accession>A0ABY3MVS8</accession>
<keyword evidence="3" id="KW-0238">DNA-binding</keyword>
<dbReference type="PRINTS" id="PR00039">
    <property type="entry name" value="HTHLYSR"/>
</dbReference>
<dbReference type="InterPro" id="IPR005119">
    <property type="entry name" value="LysR_subst-bd"/>
</dbReference>
<evidence type="ECO:0000256" key="4">
    <source>
        <dbReference type="ARBA" id="ARBA00023163"/>
    </source>
</evidence>
<dbReference type="SUPFAM" id="SSF46785">
    <property type="entry name" value="Winged helix' DNA-binding domain"/>
    <property type="match status" value="1"/>
</dbReference>
<dbReference type="Gene3D" id="3.40.190.10">
    <property type="entry name" value="Periplasmic binding protein-like II"/>
    <property type="match status" value="1"/>
</dbReference>
<evidence type="ECO:0000256" key="2">
    <source>
        <dbReference type="ARBA" id="ARBA00023015"/>
    </source>
</evidence>
<organism evidence="6 7">
    <name type="scientific">Colwellia echini</name>
    <dbReference type="NCBI Taxonomy" id="1982103"/>
    <lineage>
        <taxon>Bacteria</taxon>
        <taxon>Pseudomonadati</taxon>
        <taxon>Pseudomonadota</taxon>
        <taxon>Gammaproteobacteria</taxon>
        <taxon>Alteromonadales</taxon>
        <taxon>Colwelliaceae</taxon>
        <taxon>Colwellia</taxon>
    </lineage>
</organism>
<dbReference type="Pfam" id="PF00126">
    <property type="entry name" value="HTH_1"/>
    <property type="match status" value="1"/>
</dbReference>
<dbReference type="EMBL" id="PJAI02000012">
    <property type="protein sequence ID" value="TYK65315.1"/>
    <property type="molecule type" value="Genomic_DNA"/>
</dbReference>
<name>A0ABY3MVS8_9GAMM</name>
<keyword evidence="2" id="KW-0805">Transcription regulation</keyword>
<dbReference type="PANTHER" id="PTHR30126">
    <property type="entry name" value="HTH-TYPE TRANSCRIPTIONAL REGULATOR"/>
    <property type="match status" value="1"/>
</dbReference>
<comment type="similarity">
    <text evidence="1">Belongs to the LysR transcriptional regulatory family.</text>
</comment>
<reference evidence="6 7" key="1">
    <citation type="submission" date="2019-08" db="EMBL/GenBank/DDBJ databases">
        <title>Microbe sample from Colwellia echini.</title>
        <authorList>
            <person name="Christiansen L."/>
            <person name="Pathiraja D."/>
            <person name="Schultz-Johansen M."/>
            <person name="Choi I.-G."/>
            <person name="Stougaard P."/>
        </authorList>
    </citation>
    <scope>NUCLEOTIDE SEQUENCE [LARGE SCALE GENOMIC DNA]</scope>
    <source>
        <strain evidence="6 7">A3</strain>
    </source>
</reference>
<feature type="domain" description="HTH lysR-type" evidence="5">
    <location>
        <begin position="1"/>
        <end position="58"/>
    </location>
</feature>
<dbReference type="Pfam" id="PF03466">
    <property type="entry name" value="LysR_substrate"/>
    <property type="match status" value="1"/>
</dbReference>
<keyword evidence="4" id="KW-0804">Transcription</keyword>
<evidence type="ECO:0000259" key="5">
    <source>
        <dbReference type="PROSITE" id="PS50931"/>
    </source>
</evidence>
<dbReference type="SUPFAM" id="SSF53850">
    <property type="entry name" value="Periplasmic binding protein-like II"/>
    <property type="match status" value="1"/>
</dbReference>
<gene>
    <name evidence="6" type="ORF">CWS31_011535</name>
</gene>
<comment type="caution">
    <text evidence="6">The sequence shown here is derived from an EMBL/GenBank/DDBJ whole genome shotgun (WGS) entry which is preliminary data.</text>
</comment>